<evidence type="ECO:0000256" key="1">
    <source>
        <dbReference type="SAM" id="MobiDB-lite"/>
    </source>
</evidence>
<feature type="domain" description="SPOR" evidence="3">
    <location>
        <begin position="418"/>
        <end position="498"/>
    </location>
</feature>
<dbReference type="PROSITE" id="PS51724">
    <property type="entry name" value="SPOR"/>
    <property type="match status" value="1"/>
</dbReference>
<dbReference type="Pfam" id="PF14559">
    <property type="entry name" value="TPR_19"/>
    <property type="match status" value="1"/>
</dbReference>
<keyword evidence="2" id="KW-0732">Signal</keyword>
<dbReference type="EMBL" id="JAIGNO010000007">
    <property type="protein sequence ID" value="MBX7483303.1"/>
    <property type="molecule type" value="Genomic_DNA"/>
</dbReference>
<dbReference type="SUPFAM" id="SSF48452">
    <property type="entry name" value="TPR-like"/>
    <property type="match status" value="1"/>
</dbReference>
<feature type="compositionally biased region" description="Pro residues" evidence="1">
    <location>
        <begin position="292"/>
        <end position="319"/>
    </location>
</feature>
<dbReference type="RefSeq" id="WP_221558796.1">
    <property type="nucleotide sequence ID" value="NZ_JAIGNO010000007.1"/>
</dbReference>
<dbReference type="PRINTS" id="PR01217">
    <property type="entry name" value="PRICHEXTENSN"/>
</dbReference>
<evidence type="ECO:0000313" key="4">
    <source>
        <dbReference type="EMBL" id="MBX7483303.1"/>
    </source>
</evidence>
<dbReference type="SUPFAM" id="SSF110997">
    <property type="entry name" value="Sporulation related repeat"/>
    <property type="match status" value="1"/>
</dbReference>
<organism evidence="4 5">
    <name type="scientific">Qipengyuania qiaonensis</name>
    <dbReference type="NCBI Taxonomy" id="2867240"/>
    <lineage>
        <taxon>Bacteria</taxon>
        <taxon>Pseudomonadati</taxon>
        <taxon>Pseudomonadota</taxon>
        <taxon>Alphaproteobacteria</taxon>
        <taxon>Sphingomonadales</taxon>
        <taxon>Erythrobacteraceae</taxon>
        <taxon>Qipengyuania</taxon>
    </lineage>
</organism>
<evidence type="ECO:0000256" key="2">
    <source>
        <dbReference type="SAM" id="SignalP"/>
    </source>
</evidence>
<dbReference type="Proteomes" id="UP000755104">
    <property type="component" value="Unassembled WGS sequence"/>
</dbReference>
<dbReference type="InterPro" id="IPR007730">
    <property type="entry name" value="SPOR-like_dom"/>
</dbReference>
<feature type="compositionally biased region" description="Polar residues" evidence="1">
    <location>
        <begin position="386"/>
        <end position="395"/>
    </location>
</feature>
<dbReference type="Gene3D" id="1.25.40.10">
    <property type="entry name" value="Tetratricopeptide repeat domain"/>
    <property type="match status" value="1"/>
</dbReference>
<feature type="compositionally biased region" description="Pro residues" evidence="1">
    <location>
        <begin position="360"/>
        <end position="370"/>
    </location>
</feature>
<feature type="compositionally biased region" description="Low complexity" evidence="1">
    <location>
        <begin position="280"/>
        <end position="291"/>
    </location>
</feature>
<protein>
    <submittedName>
        <fullName evidence="4">Tetratricopeptide repeat protein</fullName>
    </submittedName>
</protein>
<accession>A0ABS7J8P0</accession>
<dbReference type="InterPro" id="IPR011990">
    <property type="entry name" value="TPR-like_helical_dom_sf"/>
</dbReference>
<evidence type="ECO:0000259" key="3">
    <source>
        <dbReference type="PROSITE" id="PS51724"/>
    </source>
</evidence>
<gene>
    <name evidence="4" type="ORF">K3174_12245</name>
</gene>
<comment type="caution">
    <text evidence="4">The sequence shown here is derived from an EMBL/GenBank/DDBJ whole genome shotgun (WGS) entry which is preliminary data.</text>
</comment>
<feature type="compositionally biased region" description="Low complexity" evidence="1">
    <location>
        <begin position="329"/>
        <end position="349"/>
    </location>
</feature>
<reference evidence="4 5" key="1">
    <citation type="submission" date="2021-08" db="EMBL/GenBank/DDBJ databases">
        <title>Comparative Genomics Analysis of the Genus Qipengyuania Reveals Extensive Genetic Diversity and Metabolic Versatility, Including the Description of Fifteen Novel Species.</title>
        <authorList>
            <person name="Liu Y."/>
        </authorList>
    </citation>
    <scope>NUCLEOTIDE SEQUENCE [LARGE SCALE GENOMIC DNA]</scope>
    <source>
        <strain evidence="4 5">6D47A</strain>
    </source>
</reference>
<keyword evidence="5" id="KW-1185">Reference proteome</keyword>
<sequence>MVSRGRLAAAVALLALAAHSVPVSAQREIVQPLPAAAESELGDALSRLASNAADVSALLDAGEASLELGDIGAAIGFLGRANELSPGNARTKLGLAKAYTRSRRPVEALRLFAEAEQAGVSNERMAEDRGLAFDLVGDAASAQQFYRQALANGAGEETTRRLALSQAISGDSKAFEATLLPLLEKRDIAAFRTRAFGLAILGQTREAKDIANTMLPEGTGTRMAAYLDYMPQLTKAQQAAAGNLGVFPRTAAIGTDDAGIAGYTAPPVRMTRTVPQLRRPATSAAPAAIASSPPPPPPSPPPPPPPSPPPPPPPAPVTNPRPSLAATVTEPEQTPSPAEAPAATARIEPSSTSANVDPSTDPPAPPPEPQPSLISVADAFSGFSLEPTSAVSATSGAVDITKIEIPRERLEPKPPLPPAHPSRHWVQVATGKDTTALGFDWRRISRKADGKLEGKGPFVTPWGEANRLLSGPYDTDAKAREMVKELKELGVDSFTFTSSAGEAIEKL</sequence>
<feature type="region of interest" description="Disordered" evidence="1">
    <location>
        <begin position="277"/>
        <end position="423"/>
    </location>
</feature>
<proteinExistence type="predicted"/>
<name>A0ABS7J8P0_9SPHN</name>
<evidence type="ECO:0000313" key="5">
    <source>
        <dbReference type="Proteomes" id="UP000755104"/>
    </source>
</evidence>
<feature type="chain" id="PRO_5045523972" evidence="2">
    <location>
        <begin position="26"/>
        <end position="507"/>
    </location>
</feature>
<feature type="signal peptide" evidence="2">
    <location>
        <begin position="1"/>
        <end position="25"/>
    </location>
</feature>
<dbReference type="InterPro" id="IPR036680">
    <property type="entry name" value="SPOR-like_sf"/>
</dbReference>
<feature type="compositionally biased region" description="Basic and acidic residues" evidence="1">
    <location>
        <begin position="401"/>
        <end position="412"/>
    </location>
</feature>